<organism evidence="2 3">
    <name type="scientific">Candidatus Nomurabacteria bacterium RIFCSPHIGHO2_01_FULL_42_15</name>
    <dbReference type="NCBI Taxonomy" id="1801742"/>
    <lineage>
        <taxon>Bacteria</taxon>
        <taxon>Candidatus Nomuraibacteriota</taxon>
    </lineage>
</organism>
<protein>
    <recommendedName>
        <fullName evidence="1">Transcobalamin-like C-terminal domain-containing protein</fullName>
    </recommendedName>
</protein>
<reference evidence="2 3" key="1">
    <citation type="journal article" date="2016" name="Nat. Commun.">
        <title>Thousands of microbial genomes shed light on interconnected biogeochemical processes in an aquifer system.</title>
        <authorList>
            <person name="Anantharaman K."/>
            <person name="Brown C.T."/>
            <person name="Hug L.A."/>
            <person name="Sharon I."/>
            <person name="Castelle C.J."/>
            <person name="Probst A.J."/>
            <person name="Thomas B.C."/>
            <person name="Singh A."/>
            <person name="Wilkins M.J."/>
            <person name="Karaoz U."/>
            <person name="Brodie E.L."/>
            <person name="Williams K.H."/>
            <person name="Hubbard S.S."/>
            <person name="Banfield J.F."/>
        </authorList>
    </citation>
    <scope>NUCLEOTIDE SEQUENCE [LARGE SCALE GENOMIC DNA]</scope>
</reference>
<gene>
    <name evidence="2" type="ORF">A2738_00940</name>
</gene>
<dbReference type="Pfam" id="PF14478">
    <property type="entry name" value="DUF4430"/>
    <property type="match status" value="1"/>
</dbReference>
<proteinExistence type="predicted"/>
<dbReference type="Gene3D" id="2.170.130.30">
    <property type="match status" value="1"/>
</dbReference>
<dbReference type="EMBL" id="MFTS01000003">
    <property type="protein sequence ID" value="OGI68433.1"/>
    <property type="molecule type" value="Genomic_DNA"/>
</dbReference>
<sequence length="203" mass="22169">MIFKQALNRRKFVRNFGILSTTLLAHKGVASITNLVSSRLKYEKVVVNGTEIFRVVATPSPTNSVWELQQSLDAGTSWTTITNATSIGGGKIQWDASSIKKAEFFRAKIVTATITVPNNTPYDIPLIEGQKLFDAMESLKLVIPSFTFTSQFHTGLGQFVTSINGTSQGGGLKWILFVNGVSSTKGSSQLALNAGNHMEWRLI</sequence>
<dbReference type="AlphaFoldDB" id="A0A1F6VFL0"/>
<accession>A0A1F6VFL0</accession>
<evidence type="ECO:0000259" key="1">
    <source>
        <dbReference type="Pfam" id="PF14478"/>
    </source>
</evidence>
<dbReference type="InterPro" id="IPR027954">
    <property type="entry name" value="Transcobalamin-like_C"/>
</dbReference>
<evidence type="ECO:0000313" key="3">
    <source>
        <dbReference type="Proteomes" id="UP000178235"/>
    </source>
</evidence>
<evidence type="ECO:0000313" key="2">
    <source>
        <dbReference type="EMBL" id="OGI68433.1"/>
    </source>
</evidence>
<comment type="caution">
    <text evidence="2">The sequence shown here is derived from an EMBL/GenBank/DDBJ whole genome shotgun (WGS) entry which is preliminary data.</text>
</comment>
<name>A0A1F6VFL0_9BACT</name>
<feature type="domain" description="Transcobalamin-like C-terminal" evidence="1">
    <location>
        <begin position="129"/>
        <end position="202"/>
    </location>
</feature>
<dbReference type="Proteomes" id="UP000178235">
    <property type="component" value="Unassembled WGS sequence"/>
</dbReference>